<dbReference type="Pfam" id="PF02586">
    <property type="entry name" value="SRAP"/>
    <property type="match status" value="1"/>
</dbReference>
<name>A0A6J4ZID3_9BURK</name>
<protein>
    <submittedName>
        <fullName evidence="1">Uncharacterized protein</fullName>
    </submittedName>
</protein>
<dbReference type="SUPFAM" id="SSF143081">
    <property type="entry name" value="BB1717-like"/>
    <property type="match status" value="1"/>
</dbReference>
<evidence type="ECO:0000313" key="1">
    <source>
        <dbReference type="EMBL" id="CAB3630004.1"/>
    </source>
</evidence>
<dbReference type="Proteomes" id="UP000507979">
    <property type="component" value="Unassembled WGS sequence"/>
</dbReference>
<sequence>MSFGILRTRFTHPDGTPIGIAGLWDRYRDPAGQWQESYTMLTIKADKDPLFREYHQPGKEKRMVVTLPEGA</sequence>
<gene>
    <name evidence="1" type="ORF">LMG26845_00642</name>
</gene>
<dbReference type="GO" id="GO:0003697">
    <property type="term" value="F:single-stranded DNA binding"/>
    <property type="evidence" value="ECO:0007669"/>
    <property type="project" value="InterPro"/>
</dbReference>
<dbReference type="Gene3D" id="3.90.1680.10">
    <property type="entry name" value="SOS response associated peptidase-like"/>
    <property type="match status" value="1"/>
</dbReference>
<organism evidence="1 2">
    <name type="scientific">Achromobacter insuavis</name>
    <dbReference type="NCBI Taxonomy" id="1287735"/>
    <lineage>
        <taxon>Bacteria</taxon>
        <taxon>Pseudomonadati</taxon>
        <taxon>Pseudomonadota</taxon>
        <taxon>Betaproteobacteria</taxon>
        <taxon>Burkholderiales</taxon>
        <taxon>Alcaligenaceae</taxon>
        <taxon>Achromobacter</taxon>
    </lineage>
</organism>
<reference evidence="1 2" key="1">
    <citation type="submission" date="2020-04" db="EMBL/GenBank/DDBJ databases">
        <authorList>
            <person name="De Canck E."/>
        </authorList>
    </citation>
    <scope>NUCLEOTIDE SEQUENCE [LARGE SCALE GENOMIC DNA]</scope>
    <source>
        <strain evidence="1 2">LMG 26845</strain>
    </source>
</reference>
<accession>A0A6J4ZID3</accession>
<dbReference type="InterPro" id="IPR003738">
    <property type="entry name" value="SRAP"/>
</dbReference>
<evidence type="ECO:0000313" key="2">
    <source>
        <dbReference type="Proteomes" id="UP000507979"/>
    </source>
</evidence>
<dbReference type="EMBL" id="CADIJR010000003">
    <property type="protein sequence ID" value="CAB3630004.1"/>
    <property type="molecule type" value="Genomic_DNA"/>
</dbReference>
<dbReference type="AlphaFoldDB" id="A0A6J4ZID3"/>
<proteinExistence type="predicted"/>
<dbReference type="GO" id="GO:0106300">
    <property type="term" value="P:protein-DNA covalent cross-linking repair"/>
    <property type="evidence" value="ECO:0007669"/>
    <property type="project" value="InterPro"/>
</dbReference>
<dbReference type="InterPro" id="IPR036590">
    <property type="entry name" value="SRAP-like"/>
</dbReference>
<keyword evidence="2" id="KW-1185">Reference proteome</keyword>